<accession>K9ULS1</accession>
<dbReference type="KEGG" id="cmp:Cha6605_5162"/>
<sequence length="109" mass="12204">MARFIGLALIIASIYFLGRDIMFVTIYYSWWHKTSATVSVLALLAGISSLTFWRRQTGNFGWIFIALGIILVFLSGGVILKPTSLWTFCIAMLSFASGYQLLTRGKIDI</sequence>
<keyword evidence="3" id="KW-1185">Reference proteome</keyword>
<gene>
    <name evidence="2" type="ORF">Cha6605_5162</name>
</gene>
<feature type="transmembrane region" description="Helical" evidence="1">
    <location>
        <begin position="85"/>
        <end position="102"/>
    </location>
</feature>
<dbReference type="AlphaFoldDB" id="K9ULS1"/>
<evidence type="ECO:0000313" key="2">
    <source>
        <dbReference type="EMBL" id="AFY96057.1"/>
    </source>
</evidence>
<reference evidence="2 3" key="1">
    <citation type="submission" date="2012-05" db="EMBL/GenBank/DDBJ databases">
        <title>Finished chromosome of genome of Chamaesiphon sp. PCC 6605.</title>
        <authorList>
            <consortium name="US DOE Joint Genome Institute"/>
            <person name="Gugger M."/>
            <person name="Coursin T."/>
            <person name="Rippka R."/>
            <person name="Tandeau De Marsac N."/>
            <person name="Huntemann M."/>
            <person name="Wei C.-L."/>
            <person name="Han J."/>
            <person name="Detter J.C."/>
            <person name="Han C."/>
            <person name="Tapia R."/>
            <person name="Chen A."/>
            <person name="Kyrpides N."/>
            <person name="Mavromatis K."/>
            <person name="Markowitz V."/>
            <person name="Szeto E."/>
            <person name="Ivanova N."/>
            <person name="Pagani I."/>
            <person name="Pati A."/>
            <person name="Goodwin L."/>
            <person name="Nordberg H.P."/>
            <person name="Cantor M.N."/>
            <person name="Hua S.X."/>
            <person name="Woyke T."/>
            <person name="Kerfeld C.A."/>
        </authorList>
    </citation>
    <scope>NUCLEOTIDE SEQUENCE [LARGE SCALE GENOMIC DNA]</scope>
    <source>
        <strain evidence="3">ATCC 27169 / PCC 6605</strain>
    </source>
</reference>
<feature type="transmembrane region" description="Helical" evidence="1">
    <location>
        <begin position="60"/>
        <end position="79"/>
    </location>
</feature>
<dbReference type="eggNOG" id="COG1716">
    <property type="taxonomic scope" value="Bacteria"/>
</dbReference>
<feature type="transmembrane region" description="Helical" evidence="1">
    <location>
        <begin position="7"/>
        <end position="30"/>
    </location>
</feature>
<protein>
    <submittedName>
        <fullName evidence="2">Uncharacterized protein</fullName>
    </submittedName>
</protein>
<keyword evidence="1" id="KW-0472">Membrane</keyword>
<evidence type="ECO:0000256" key="1">
    <source>
        <dbReference type="SAM" id="Phobius"/>
    </source>
</evidence>
<dbReference type="STRING" id="1173020.Cha6605_5162"/>
<dbReference type="Proteomes" id="UP000010366">
    <property type="component" value="Chromosome"/>
</dbReference>
<keyword evidence="1" id="KW-1133">Transmembrane helix</keyword>
<feature type="transmembrane region" description="Helical" evidence="1">
    <location>
        <begin position="36"/>
        <end position="53"/>
    </location>
</feature>
<dbReference type="EMBL" id="CP003600">
    <property type="protein sequence ID" value="AFY96057.1"/>
    <property type="molecule type" value="Genomic_DNA"/>
</dbReference>
<keyword evidence="1" id="KW-0812">Transmembrane</keyword>
<dbReference type="OrthoDB" id="531820at2"/>
<dbReference type="PATRIC" id="fig|1173020.3.peg.5923"/>
<proteinExistence type="predicted"/>
<organism evidence="2 3">
    <name type="scientific">Chamaesiphon minutus (strain ATCC 27169 / PCC 6605)</name>
    <dbReference type="NCBI Taxonomy" id="1173020"/>
    <lineage>
        <taxon>Bacteria</taxon>
        <taxon>Bacillati</taxon>
        <taxon>Cyanobacteriota</taxon>
        <taxon>Cyanophyceae</taxon>
        <taxon>Gomontiellales</taxon>
        <taxon>Chamaesiphonaceae</taxon>
        <taxon>Chamaesiphon</taxon>
    </lineage>
</organism>
<evidence type="ECO:0000313" key="3">
    <source>
        <dbReference type="Proteomes" id="UP000010366"/>
    </source>
</evidence>
<dbReference type="HOGENOM" id="CLU_149886_0_0_3"/>
<name>K9ULS1_CHAP6</name>